<dbReference type="EMBL" id="AP023416">
    <property type="protein sequence ID" value="BCK79595.1"/>
    <property type="molecule type" value="Genomic_DNA"/>
</dbReference>
<name>A0A810PZH8_9FIRM</name>
<sequence length="224" mass="24875">MKTEEFSLLLGDIRDDFVARAHEPVRPRRPAPTWHRWSAAACLCLVTAIAVLLTARYLPLKEYKDGDTNYSPSQSVTDYEIGVEACYKAPDPGEYFCFVEVNAARKQYAGRNVKFLLEMDVFQNGEQVAAGSLGGEFKRLAALGYDLRLVNLQEQDDDLIITWPIAVGLFTEEQIRNFPVNSEYGYAFCFPTNPDGTPVQIEEPNLITAADASSLPPTGTLSTP</sequence>
<reference evidence="1" key="1">
    <citation type="submission" date="2020-09" db="EMBL/GenBank/DDBJ databases">
        <title>New species isolated from human feces.</title>
        <authorList>
            <person name="Kitahara M."/>
            <person name="Shigeno Y."/>
            <person name="Shime M."/>
            <person name="Matsumoto Y."/>
            <person name="Nakamura S."/>
            <person name="Motooka D."/>
            <person name="Fukuoka S."/>
            <person name="Nishikawa H."/>
            <person name="Benno Y."/>
        </authorList>
    </citation>
    <scope>NUCLEOTIDE SEQUENCE</scope>
    <source>
        <strain evidence="1">MM35</strain>
        <plasmid evidence="1">pMM35_01</plasmid>
    </source>
</reference>
<protein>
    <submittedName>
        <fullName evidence="1">Uncharacterized protein</fullName>
    </submittedName>
</protein>
<dbReference type="RefSeq" id="WP_212821274.1">
    <property type="nucleotide sequence ID" value="NZ_AP023416.1"/>
</dbReference>
<proteinExistence type="predicted"/>
<organism evidence="1 2">
    <name type="scientific">Vescimonas fastidiosa</name>
    <dbReference type="NCBI Taxonomy" id="2714353"/>
    <lineage>
        <taxon>Bacteria</taxon>
        <taxon>Bacillati</taxon>
        <taxon>Bacillota</taxon>
        <taxon>Clostridia</taxon>
        <taxon>Eubacteriales</taxon>
        <taxon>Oscillospiraceae</taxon>
        <taxon>Vescimonas</taxon>
    </lineage>
</organism>
<keyword evidence="1" id="KW-0614">Plasmid</keyword>
<gene>
    <name evidence="1" type="ORF">MM35RIKEN_17870</name>
</gene>
<geneLocation type="plasmid" evidence="1 2">
    <name>pMM35_01</name>
</geneLocation>
<keyword evidence="2" id="KW-1185">Reference proteome</keyword>
<dbReference type="KEGG" id="vfa:MM35RIKEN_17870"/>
<dbReference type="AlphaFoldDB" id="A0A810PZH8"/>
<dbReference type="Proteomes" id="UP000681343">
    <property type="component" value="Plasmid pMM35_01"/>
</dbReference>
<evidence type="ECO:0000313" key="1">
    <source>
        <dbReference type="EMBL" id="BCK79595.1"/>
    </source>
</evidence>
<accession>A0A810PZH8</accession>
<evidence type="ECO:0000313" key="2">
    <source>
        <dbReference type="Proteomes" id="UP000681343"/>
    </source>
</evidence>